<feature type="region of interest" description="Disordered" evidence="3">
    <location>
        <begin position="261"/>
        <end position="286"/>
    </location>
</feature>
<proteinExistence type="inferred from homology"/>
<feature type="compositionally biased region" description="Basic and acidic residues" evidence="3">
    <location>
        <begin position="272"/>
        <end position="286"/>
    </location>
</feature>
<dbReference type="InterPro" id="IPR046757">
    <property type="entry name" value="YL1_N"/>
</dbReference>
<comment type="caution">
    <text evidence="5">The sequence shown here is derived from an EMBL/GenBank/DDBJ whole genome shotgun (WGS) entry which is preliminary data.</text>
</comment>
<feature type="compositionally biased region" description="Basic and acidic residues" evidence="3">
    <location>
        <begin position="95"/>
        <end position="115"/>
    </location>
</feature>
<dbReference type="Pfam" id="PF08265">
    <property type="entry name" value="YL1_C"/>
    <property type="match status" value="1"/>
</dbReference>
<organism evidence="5 6">
    <name type="scientific">Parnassius mnemosyne</name>
    <name type="common">clouded apollo</name>
    <dbReference type="NCBI Taxonomy" id="213953"/>
    <lineage>
        <taxon>Eukaryota</taxon>
        <taxon>Metazoa</taxon>
        <taxon>Ecdysozoa</taxon>
        <taxon>Arthropoda</taxon>
        <taxon>Hexapoda</taxon>
        <taxon>Insecta</taxon>
        <taxon>Pterygota</taxon>
        <taxon>Neoptera</taxon>
        <taxon>Endopterygota</taxon>
        <taxon>Lepidoptera</taxon>
        <taxon>Glossata</taxon>
        <taxon>Ditrysia</taxon>
        <taxon>Papilionoidea</taxon>
        <taxon>Papilionidae</taxon>
        <taxon>Parnassiinae</taxon>
        <taxon>Parnassini</taxon>
        <taxon>Parnassius</taxon>
        <taxon>Driopa</taxon>
    </lineage>
</organism>
<comment type="similarity">
    <text evidence="1">Belongs to the VPS72/YL1 family.</text>
</comment>
<dbReference type="Proteomes" id="UP001314205">
    <property type="component" value="Unassembled WGS sequence"/>
</dbReference>
<sequence>MSQRERRSNAGNRMAKLLDEEEDDDFYKTTYGGFQDVEEDGDYVEEKEAEDIVDSDFDIDENDEPVSDHDDEEKQKRKVDTKAYKDPNRKRKRGADKQKKVIVKKPREIKPKDDTTSALLGKVDKSFMVNSKERKSIRQSTAVKSAETLQRIKIRSELKRKKPKRVEERVLTQEELLEEALITEKENLKSLERFEQNELERKKVRPIKKTITGPVIRYHSFAVPVPLDSETTSSEEKPNSAKLDDIGPCDLVKNEDGLITLSDQSDTNTPKAEMKSETENNEAKAEDTYKTKLEMEVVGPDDEINIDDVNIKEEKKRNKPKYNNCKFYERTLISFENDIKDKAFNACFPKSQPKKKRELLCAVTKRPARYIDPITKLPYRSVDAFRIIREAYYQQLEARGDRSDPQVAAWLQWRRADAASTYVQIHIK</sequence>
<evidence type="ECO:0000259" key="4">
    <source>
        <dbReference type="SMART" id="SM00993"/>
    </source>
</evidence>
<feature type="region of interest" description="Disordered" evidence="3">
    <location>
        <begin position="1"/>
        <end position="117"/>
    </location>
</feature>
<keyword evidence="6" id="KW-1185">Reference proteome</keyword>
<evidence type="ECO:0000256" key="1">
    <source>
        <dbReference type="ARBA" id="ARBA00006832"/>
    </source>
</evidence>
<feature type="region of interest" description="Disordered" evidence="3">
    <location>
        <begin position="227"/>
        <end position="247"/>
    </location>
</feature>
<dbReference type="SMART" id="SM00993">
    <property type="entry name" value="YL1_C"/>
    <property type="match status" value="1"/>
</dbReference>
<feature type="compositionally biased region" description="Basic and acidic residues" evidence="3">
    <location>
        <begin position="234"/>
        <end position="245"/>
    </location>
</feature>
<evidence type="ECO:0000313" key="5">
    <source>
        <dbReference type="EMBL" id="CAK1579569.1"/>
    </source>
</evidence>
<accession>A0AAV1KAL3</accession>
<dbReference type="PANTHER" id="PTHR13275">
    <property type="entry name" value="YL-1 PROTEIN TRANSCRIPTION FACTOR-LIKE 1"/>
    <property type="match status" value="1"/>
</dbReference>
<evidence type="ECO:0000313" key="6">
    <source>
        <dbReference type="Proteomes" id="UP001314205"/>
    </source>
</evidence>
<dbReference type="PANTHER" id="PTHR13275:SF4">
    <property type="entry name" value="VACUOLAR PROTEIN SORTING-ASSOCIATED PROTEIN 72 HOMOLOG"/>
    <property type="match status" value="1"/>
</dbReference>
<dbReference type="EMBL" id="CAVLGL010000002">
    <property type="protein sequence ID" value="CAK1579569.1"/>
    <property type="molecule type" value="Genomic_DNA"/>
</dbReference>
<feature type="compositionally biased region" description="Polar residues" evidence="3">
    <location>
        <begin position="261"/>
        <end position="270"/>
    </location>
</feature>
<dbReference type="AlphaFoldDB" id="A0AAV1KAL3"/>
<evidence type="ECO:0000256" key="3">
    <source>
        <dbReference type="SAM" id="MobiDB-lite"/>
    </source>
</evidence>
<protein>
    <recommendedName>
        <fullName evidence="2">Vacuolar protein sorting-associated protein 72 homolog</fullName>
    </recommendedName>
</protein>
<dbReference type="InterPro" id="IPR013272">
    <property type="entry name" value="Vps72/YL1_C"/>
</dbReference>
<reference evidence="5 6" key="1">
    <citation type="submission" date="2023-11" db="EMBL/GenBank/DDBJ databases">
        <authorList>
            <person name="Hedman E."/>
            <person name="Englund M."/>
            <person name="Stromberg M."/>
            <person name="Nyberg Akerstrom W."/>
            <person name="Nylinder S."/>
            <person name="Jareborg N."/>
            <person name="Kallberg Y."/>
            <person name="Kronander E."/>
        </authorList>
    </citation>
    <scope>NUCLEOTIDE SEQUENCE [LARGE SCALE GENOMIC DNA]</scope>
</reference>
<feature type="domain" description="Vps72/YL1 C-terminal" evidence="4">
    <location>
        <begin position="359"/>
        <end position="388"/>
    </location>
</feature>
<feature type="compositionally biased region" description="Acidic residues" evidence="3">
    <location>
        <begin position="36"/>
        <end position="65"/>
    </location>
</feature>
<evidence type="ECO:0000256" key="2">
    <source>
        <dbReference type="ARBA" id="ARBA00020000"/>
    </source>
</evidence>
<gene>
    <name evidence="5" type="ORF">PARMNEM_LOCUS1493</name>
</gene>
<feature type="compositionally biased region" description="Basic and acidic residues" evidence="3">
    <location>
        <begin position="66"/>
        <end position="87"/>
    </location>
</feature>
<dbReference type="Pfam" id="PF05764">
    <property type="entry name" value="YL1"/>
    <property type="match status" value="1"/>
</dbReference>
<dbReference type="GO" id="GO:0005634">
    <property type="term" value="C:nucleus"/>
    <property type="evidence" value="ECO:0007669"/>
    <property type="project" value="TreeGrafter"/>
</dbReference>
<name>A0AAV1KAL3_9NEOP</name>